<sequence length="892" mass="98904">MVREEEGDIHKPFLNGMLNVLPEEEIGMHPITVMETVSTDTRHVALEDSLGKFFATEKDIYGDNVDVACMNADCALNVLYAVLRAVLHMVWSKYDELVRAEMTEHNKVVSFAIVAWCLFHCKKSTKEFIECELTSDDVAPFSKREWVKFMHAAEHKVRHAKSIGDGEKLMDILKETLSSKTVPMEGFICGDTCILDVQARMGEPDEYEIRWVGIEGAVSTVLASDMVEDEQGSDVFANPFYVPKLANRTDWWKKYIVLWLECVIGERVRRVNTACETVNEVLKHNSFEGDAAARRDDYAVKRKADFQGTLAVYDEQRLRAFNRREPRDTMAKDHGGRASEHVENADDGEEGVPCESWQKKNAKQVSLSDDVVVVAQHLELAFWEQKGKRKTQFTWKVACAEINLLIPDDDAHTATESKTRQFAKQRYHMGNRLHGALLSAYKEWAAQNYTTVIDGDEDTPSPTHDTADQGGPHRNEGEPTPGARGDASPNGFASAQECAADFHGKFEDGECTTLRQDESDVGKVLAFFENEVGDMLWYPVEVMAVESKGDKTNITIRYMDGCWSLDQLKRNTDTYVCDHDEMVYKFFEIGLPEYPVSELEEEEEDVPAGCTADAVVHEEMAEPMDAGNAPPGHEMAECEDRATLVLDGLDVRADCTADGVVHEEMVEPMDAGNASPEHEMVGCEVGATHVPDGLDVPADCVVDAVVHEEMAEPMDAWNVSPEHEMTGCEDRATLVPDGLDMPTECTADGVVHEETVEPMDAGNASIEYEMAGCEVGATHMPDGLDVPADCNADAVVHEEMAEPMDAGNASPEHEMAGCEVGATHVPDGLDVPVECTADAVVHEEVAEPIVDARDAWLVPPKRKRSQPVAHVRRGKRSRMASGHYAHMHKGKK</sequence>
<protein>
    <submittedName>
        <fullName evidence="2">Uncharacterized protein</fullName>
    </submittedName>
</protein>
<dbReference type="Proteomes" id="UP001190700">
    <property type="component" value="Unassembled WGS sequence"/>
</dbReference>
<feature type="compositionally biased region" description="Basic residues" evidence="1">
    <location>
        <begin position="861"/>
        <end position="878"/>
    </location>
</feature>
<name>A0AAE0BFJ3_9CHLO</name>
<dbReference type="EMBL" id="LGRX02035385">
    <property type="protein sequence ID" value="KAK3235038.1"/>
    <property type="molecule type" value="Genomic_DNA"/>
</dbReference>
<organism evidence="2 3">
    <name type="scientific">Cymbomonas tetramitiformis</name>
    <dbReference type="NCBI Taxonomy" id="36881"/>
    <lineage>
        <taxon>Eukaryota</taxon>
        <taxon>Viridiplantae</taxon>
        <taxon>Chlorophyta</taxon>
        <taxon>Pyramimonadophyceae</taxon>
        <taxon>Pyramimonadales</taxon>
        <taxon>Pyramimonadaceae</taxon>
        <taxon>Cymbomonas</taxon>
    </lineage>
</organism>
<proteinExistence type="predicted"/>
<feature type="region of interest" description="Disordered" evidence="1">
    <location>
        <begin position="324"/>
        <end position="353"/>
    </location>
</feature>
<evidence type="ECO:0000313" key="3">
    <source>
        <dbReference type="Proteomes" id="UP001190700"/>
    </source>
</evidence>
<gene>
    <name evidence="2" type="ORF">CYMTET_54743</name>
</gene>
<reference evidence="2 3" key="1">
    <citation type="journal article" date="2015" name="Genome Biol. Evol.">
        <title>Comparative Genomics of a Bacterivorous Green Alga Reveals Evolutionary Causalities and Consequences of Phago-Mixotrophic Mode of Nutrition.</title>
        <authorList>
            <person name="Burns J.A."/>
            <person name="Paasch A."/>
            <person name="Narechania A."/>
            <person name="Kim E."/>
        </authorList>
    </citation>
    <scope>NUCLEOTIDE SEQUENCE [LARGE SCALE GENOMIC DNA]</scope>
    <source>
        <strain evidence="2 3">PLY_AMNH</strain>
    </source>
</reference>
<keyword evidence="3" id="KW-1185">Reference proteome</keyword>
<feature type="compositionally biased region" description="Basic and acidic residues" evidence="1">
    <location>
        <begin position="465"/>
        <end position="477"/>
    </location>
</feature>
<feature type="compositionally biased region" description="Basic and acidic residues" evidence="1">
    <location>
        <begin position="324"/>
        <end position="344"/>
    </location>
</feature>
<accession>A0AAE0BFJ3</accession>
<evidence type="ECO:0000256" key="1">
    <source>
        <dbReference type="SAM" id="MobiDB-lite"/>
    </source>
</evidence>
<feature type="region of interest" description="Disordered" evidence="1">
    <location>
        <begin position="861"/>
        <end position="892"/>
    </location>
</feature>
<feature type="region of interest" description="Disordered" evidence="1">
    <location>
        <begin position="453"/>
        <end position="491"/>
    </location>
</feature>
<comment type="caution">
    <text evidence="2">The sequence shown here is derived from an EMBL/GenBank/DDBJ whole genome shotgun (WGS) entry which is preliminary data.</text>
</comment>
<evidence type="ECO:0000313" key="2">
    <source>
        <dbReference type="EMBL" id="KAK3235038.1"/>
    </source>
</evidence>
<dbReference type="AlphaFoldDB" id="A0AAE0BFJ3"/>